<dbReference type="PROSITE" id="PS51393">
    <property type="entry name" value="LIPOXYGENASE_3"/>
    <property type="match status" value="1"/>
</dbReference>
<evidence type="ECO:0000256" key="7">
    <source>
        <dbReference type="ARBA" id="ARBA00023002"/>
    </source>
</evidence>
<evidence type="ECO:0000256" key="1">
    <source>
        <dbReference type="ARBA" id="ARBA00000366"/>
    </source>
</evidence>
<feature type="domain" description="Lipoxygenase" evidence="10">
    <location>
        <begin position="269"/>
        <end position="755"/>
    </location>
</feature>
<keyword evidence="5" id="KW-0479">Metal-binding</keyword>
<proteinExistence type="predicted"/>
<dbReference type="InterPro" id="IPR013819">
    <property type="entry name" value="LipOase_C"/>
</dbReference>
<evidence type="ECO:0000256" key="3">
    <source>
        <dbReference type="ARBA" id="ARBA00013178"/>
    </source>
</evidence>
<name>A0ABR0SAQ4_9HYPO</name>
<sequence length="755" mass="86096">MASHVPLDPVVAEILKQPSVAEWKRQTEVIINEEKANGIDPGVLDHEILKFTKYPKDTGLPSTTGPTTERPESSENRLPSRGSSYKIIFDDGSVVEPHAEEPEDGQEPMEDVLALMTQVYGRVESSYNAFYNVMEVEPNWPRLLNLQQAKQTFNWETEVPWGDGSYIKYPPHLKNIPDDEKSPVFAIFDKLGLLETQAIMRPFIPKTFWEKLAEPLYKWVLDQIKAKNGNIDGISKANSIHAFETFNRSNRKRATDISNGQNLGLLPDWYTDRRFAEQAFAGTNPTTLLRITKAEGNLLQEFTAAAKRHGYSEWYKRLDRDVKPDSLYVQDHRYFRKAFGAHPDEELEHQEKGSGHNRACAAVTLFELHENGILHPVAIVIDYKSTMEGSVTIFNKNILPSSKEQDESKDWPWRYAKTCAQVSDWIRHEVGVHLTRAHFIEEAIIVATRRTIRMDSIVYTILSPHWYKTLSLNAAARSVLVPGIIKDLVGLKKEYLERYMAYEYENFDYKQNYVPNDLKARGFPNDAAGLNDPKFKNYAYARNMIVLWDVIRRYVRSMLLTSYNEKTANESIAGDEDIQNWVKEVRTGAKIKSFPDIKTLDDLTDALTMSIHLAAPFHTAVNYLQNFYQAFVPAKPPALSSPLPNSVEILNGYYEDDLIQALPVNHERQWILAVQVPWLLSFKVASDRSLLTFASSQATNFGGKNSKQVRAISNELFENLKKLGEKFIKHSHEMTEGSIPYQVMDPATTAVSILI</sequence>
<dbReference type="SUPFAM" id="SSF48484">
    <property type="entry name" value="Lipoxigenase"/>
    <property type="match status" value="1"/>
</dbReference>
<accession>A0ABR0SAQ4</accession>
<dbReference type="Pfam" id="PF00305">
    <property type="entry name" value="Lipoxygenase"/>
    <property type="match status" value="1"/>
</dbReference>
<dbReference type="Proteomes" id="UP001338125">
    <property type="component" value="Unassembled WGS sequence"/>
</dbReference>
<comment type="cofactor">
    <cofactor evidence="2">
        <name>Mn(2+)</name>
        <dbReference type="ChEBI" id="CHEBI:29035"/>
    </cofactor>
</comment>
<evidence type="ECO:0000313" key="11">
    <source>
        <dbReference type="EMBL" id="KAK5988890.1"/>
    </source>
</evidence>
<evidence type="ECO:0000259" key="10">
    <source>
        <dbReference type="PROSITE" id="PS51393"/>
    </source>
</evidence>
<gene>
    <name evidence="11" type="ORF">PT974_10387</name>
</gene>
<organism evidence="11 12">
    <name type="scientific">Cladobotryum mycophilum</name>
    <dbReference type="NCBI Taxonomy" id="491253"/>
    <lineage>
        <taxon>Eukaryota</taxon>
        <taxon>Fungi</taxon>
        <taxon>Dikarya</taxon>
        <taxon>Ascomycota</taxon>
        <taxon>Pezizomycotina</taxon>
        <taxon>Sordariomycetes</taxon>
        <taxon>Hypocreomycetidae</taxon>
        <taxon>Hypocreales</taxon>
        <taxon>Hypocreaceae</taxon>
        <taxon>Cladobotryum</taxon>
    </lineage>
</organism>
<dbReference type="InterPro" id="IPR036226">
    <property type="entry name" value="LipOase_C_sf"/>
</dbReference>
<evidence type="ECO:0000256" key="5">
    <source>
        <dbReference type="ARBA" id="ARBA00022723"/>
    </source>
</evidence>
<dbReference type="EC" id="1.13.11.45" evidence="3"/>
<dbReference type="Gene3D" id="1.20.245.10">
    <property type="entry name" value="Lipoxygenase-1, Domain 5"/>
    <property type="match status" value="1"/>
</dbReference>
<reference evidence="11 12" key="1">
    <citation type="submission" date="2024-01" db="EMBL/GenBank/DDBJ databases">
        <title>Complete genome of Cladobotryum mycophilum ATHUM6906.</title>
        <authorList>
            <person name="Christinaki A.C."/>
            <person name="Myridakis A.I."/>
            <person name="Kouvelis V.N."/>
        </authorList>
    </citation>
    <scope>NUCLEOTIDE SEQUENCE [LARGE SCALE GENOMIC DNA]</scope>
    <source>
        <strain evidence="11 12">ATHUM6906</strain>
    </source>
</reference>
<keyword evidence="7" id="KW-0560">Oxidoreductase</keyword>
<keyword evidence="12" id="KW-1185">Reference proteome</keyword>
<protein>
    <recommendedName>
        <fullName evidence="4">Manganese lipoxygenase</fullName>
        <ecNumber evidence="3">1.13.11.45</ecNumber>
    </recommendedName>
</protein>
<dbReference type="InterPro" id="IPR000907">
    <property type="entry name" value="LipOase"/>
</dbReference>
<dbReference type="EMBL" id="JAVFKD010000015">
    <property type="protein sequence ID" value="KAK5988890.1"/>
    <property type="molecule type" value="Genomic_DNA"/>
</dbReference>
<dbReference type="Gene3D" id="3.10.450.60">
    <property type="match status" value="1"/>
</dbReference>
<comment type="catalytic activity">
    <reaction evidence="1">
        <text>(9Z,12Z)-octadecadienoate + O2 = (11S)-hydroperoxy-(9Z,12Z)-octadecadienoate</text>
        <dbReference type="Rhea" id="RHEA:18993"/>
        <dbReference type="ChEBI" id="CHEBI:15379"/>
        <dbReference type="ChEBI" id="CHEBI:30245"/>
        <dbReference type="ChEBI" id="CHEBI:57467"/>
        <dbReference type="EC" id="1.13.11.45"/>
    </reaction>
</comment>
<dbReference type="PANTHER" id="PTHR11771">
    <property type="entry name" value="LIPOXYGENASE"/>
    <property type="match status" value="1"/>
</dbReference>
<comment type="caution">
    <text evidence="11">The sequence shown here is derived from an EMBL/GenBank/DDBJ whole genome shotgun (WGS) entry which is preliminary data.</text>
</comment>
<evidence type="ECO:0000313" key="12">
    <source>
        <dbReference type="Proteomes" id="UP001338125"/>
    </source>
</evidence>
<keyword evidence="6" id="KW-0223">Dioxygenase</keyword>
<evidence type="ECO:0000256" key="4">
    <source>
        <dbReference type="ARBA" id="ARBA00021175"/>
    </source>
</evidence>
<evidence type="ECO:0000256" key="6">
    <source>
        <dbReference type="ARBA" id="ARBA00022964"/>
    </source>
</evidence>
<evidence type="ECO:0000256" key="8">
    <source>
        <dbReference type="ARBA" id="ARBA00023211"/>
    </source>
</evidence>
<evidence type="ECO:0000256" key="9">
    <source>
        <dbReference type="SAM" id="MobiDB-lite"/>
    </source>
</evidence>
<keyword evidence="8" id="KW-0464">Manganese</keyword>
<feature type="region of interest" description="Disordered" evidence="9">
    <location>
        <begin position="54"/>
        <end position="82"/>
    </location>
</feature>
<evidence type="ECO:0000256" key="2">
    <source>
        <dbReference type="ARBA" id="ARBA00001936"/>
    </source>
</evidence>